<dbReference type="EMBL" id="JAEMNV010000014">
    <property type="protein sequence ID" value="MBJ8342781.1"/>
    <property type="molecule type" value="Genomic_DNA"/>
</dbReference>
<dbReference type="Proteomes" id="UP000655868">
    <property type="component" value="Unassembled WGS sequence"/>
</dbReference>
<protein>
    <submittedName>
        <fullName evidence="1">Uncharacterized protein</fullName>
    </submittedName>
</protein>
<organism evidence="1 2">
    <name type="scientific">Antrihabitans stalagmiti</name>
    <dbReference type="NCBI Taxonomy" id="2799499"/>
    <lineage>
        <taxon>Bacteria</taxon>
        <taxon>Bacillati</taxon>
        <taxon>Actinomycetota</taxon>
        <taxon>Actinomycetes</taxon>
        <taxon>Mycobacteriales</taxon>
        <taxon>Nocardiaceae</taxon>
        <taxon>Antrihabitans</taxon>
    </lineage>
</organism>
<evidence type="ECO:0000313" key="1">
    <source>
        <dbReference type="EMBL" id="MBJ8342781.1"/>
    </source>
</evidence>
<gene>
    <name evidence="1" type="ORF">JGU71_28215</name>
</gene>
<dbReference type="AlphaFoldDB" id="A0A934U6R0"/>
<proteinExistence type="predicted"/>
<reference evidence="1" key="1">
    <citation type="submission" date="2020-12" db="EMBL/GenBank/DDBJ databases">
        <title>Antrihabitans popcorni sp. nov. and Antrihabitans auranticaus sp. nov., isolated from a larva cave.</title>
        <authorList>
            <person name="Lee S.D."/>
            <person name="Kim I.S."/>
        </authorList>
    </citation>
    <scope>NUCLEOTIDE SEQUENCE</scope>
    <source>
        <strain evidence="1">YC3-6</strain>
    </source>
</reference>
<evidence type="ECO:0000313" key="2">
    <source>
        <dbReference type="Proteomes" id="UP000655868"/>
    </source>
</evidence>
<dbReference type="RefSeq" id="WP_199708484.1">
    <property type="nucleotide sequence ID" value="NZ_JAEMNV010000014.1"/>
</dbReference>
<sequence>MPAQAAKKAAGPFVAAALVSVKTKDGAVKQLRYGDIITDDVEKESVDLLRELGYLDESNPLDSEK</sequence>
<keyword evidence="2" id="KW-1185">Reference proteome</keyword>
<accession>A0A934U6R0</accession>
<name>A0A934U6R0_9NOCA</name>
<comment type="caution">
    <text evidence="1">The sequence shown here is derived from an EMBL/GenBank/DDBJ whole genome shotgun (WGS) entry which is preliminary data.</text>
</comment>